<keyword evidence="2" id="KW-1185">Reference proteome</keyword>
<protein>
    <submittedName>
        <fullName evidence="1">Uncharacterized protein</fullName>
    </submittedName>
</protein>
<organism evidence="1 2">
    <name type="scientific">Streptomyces rugosispiralis</name>
    <dbReference type="NCBI Taxonomy" id="2967341"/>
    <lineage>
        <taxon>Bacteria</taxon>
        <taxon>Bacillati</taxon>
        <taxon>Actinomycetota</taxon>
        <taxon>Actinomycetes</taxon>
        <taxon>Kitasatosporales</taxon>
        <taxon>Streptomycetaceae</taxon>
        <taxon>Streptomyces</taxon>
    </lineage>
</organism>
<comment type="caution">
    <text evidence="1">The sequence shown here is derived from an EMBL/GenBank/DDBJ whole genome shotgun (WGS) entry which is preliminary data.</text>
</comment>
<dbReference type="EMBL" id="JANIAA010000002">
    <property type="protein sequence ID" value="MCQ8187885.1"/>
    <property type="molecule type" value="Genomic_DNA"/>
</dbReference>
<sequence>MQLHTVDPGVEPGVERVRGRIGEVGDGIRDAPHGQDLRHRVRLAHGRFAAVDTHDAFGAVRGRRERMQPAAEEFGVAVTAASCTASVTGRQDATSAVSCGPGVSV</sequence>
<name>A0ABT1URZ7_9ACTN</name>
<reference evidence="1 2" key="1">
    <citation type="submission" date="2022-07" db="EMBL/GenBank/DDBJ databases">
        <authorList>
            <person name="Phongsopitanun W."/>
            <person name="Tanasupawat S."/>
        </authorList>
    </citation>
    <scope>NUCLEOTIDE SEQUENCE [LARGE SCALE GENOMIC DNA]</scope>
    <source>
        <strain evidence="1 2">RCU-064</strain>
    </source>
</reference>
<evidence type="ECO:0000313" key="2">
    <source>
        <dbReference type="Proteomes" id="UP001204746"/>
    </source>
</evidence>
<proteinExistence type="predicted"/>
<gene>
    <name evidence="1" type="ORF">NP777_06410</name>
</gene>
<accession>A0ABT1URZ7</accession>
<dbReference type="RefSeq" id="WP_256649054.1">
    <property type="nucleotide sequence ID" value="NZ_JANIAA010000002.1"/>
</dbReference>
<dbReference type="Proteomes" id="UP001204746">
    <property type="component" value="Unassembled WGS sequence"/>
</dbReference>
<evidence type="ECO:0000313" key="1">
    <source>
        <dbReference type="EMBL" id="MCQ8187885.1"/>
    </source>
</evidence>